<dbReference type="Gene3D" id="3.30.540.10">
    <property type="entry name" value="Fructose-1,6-Bisphosphatase, subunit A, domain 1"/>
    <property type="match status" value="1"/>
</dbReference>
<dbReference type="GO" id="GO:0046872">
    <property type="term" value="F:metal ion binding"/>
    <property type="evidence" value="ECO:0007669"/>
    <property type="project" value="UniProtKB-KW"/>
</dbReference>
<dbReference type="GO" id="GO:0008934">
    <property type="term" value="F:inositol monophosphate 1-phosphatase activity"/>
    <property type="evidence" value="ECO:0007669"/>
    <property type="project" value="InterPro"/>
</dbReference>
<organism evidence="5">
    <name type="scientific">Proboscia inermis</name>
    <dbReference type="NCBI Taxonomy" id="420281"/>
    <lineage>
        <taxon>Eukaryota</taxon>
        <taxon>Sar</taxon>
        <taxon>Stramenopiles</taxon>
        <taxon>Ochrophyta</taxon>
        <taxon>Bacillariophyta</taxon>
        <taxon>Coscinodiscophyceae</taxon>
        <taxon>Rhizosoleniophycidae</taxon>
        <taxon>Rhizosoleniales</taxon>
        <taxon>Rhizosoleniaceae</taxon>
        <taxon>Proboscia</taxon>
    </lineage>
</organism>
<dbReference type="Gene3D" id="3.40.190.80">
    <property type="match status" value="1"/>
</dbReference>
<dbReference type="InterPro" id="IPR020550">
    <property type="entry name" value="Inositol_monophosphatase_CS"/>
</dbReference>
<dbReference type="GO" id="GO:0006020">
    <property type="term" value="P:inositol metabolic process"/>
    <property type="evidence" value="ECO:0007669"/>
    <property type="project" value="TreeGrafter"/>
</dbReference>
<keyword evidence="2 4" id="KW-0479">Metal-binding</keyword>
<evidence type="ECO:0000256" key="1">
    <source>
        <dbReference type="ARBA" id="ARBA00009759"/>
    </source>
</evidence>
<evidence type="ECO:0000256" key="4">
    <source>
        <dbReference type="PIRSR" id="PIRSR600760-2"/>
    </source>
</evidence>
<reference evidence="5" key="1">
    <citation type="submission" date="2021-01" db="EMBL/GenBank/DDBJ databases">
        <authorList>
            <person name="Corre E."/>
            <person name="Pelletier E."/>
            <person name="Niang G."/>
            <person name="Scheremetjew M."/>
            <person name="Finn R."/>
            <person name="Kale V."/>
            <person name="Holt S."/>
            <person name="Cochrane G."/>
            <person name="Meng A."/>
            <person name="Brown T."/>
            <person name="Cohen L."/>
        </authorList>
    </citation>
    <scope>NUCLEOTIDE SEQUENCE</scope>
    <source>
        <strain evidence="5">CCAP1064/1</strain>
    </source>
</reference>
<dbReference type="AlphaFoldDB" id="A0A7S0CCD2"/>
<dbReference type="EMBL" id="HBEL01032565">
    <property type="protein sequence ID" value="CAD8419113.1"/>
    <property type="molecule type" value="Transcribed_RNA"/>
</dbReference>
<comment type="cofactor">
    <cofactor evidence="4">
        <name>Mg(2+)</name>
        <dbReference type="ChEBI" id="CHEBI:18420"/>
    </cofactor>
</comment>
<evidence type="ECO:0000256" key="3">
    <source>
        <dbReference type="ARBA" id="ARBA00022842"/>
    </source>
</evidence>
<accession>A0A7S0CCD2</accession>
<keyword evidence="3 4" id="KW-0460">Magnesium</keyword>
<dbReference type="PANTHER" id="PTHR20854">
    <property type="entry name" value="INOSITOL MONOPHOSPHATASE"/>
    <property type="match status" value="1"/>
</dbReference>
<protein>
    <recommendedName>
        <fullName evidence="6">Inositol-1-monophosphatase</fullName>
    </recommendedName>
</protein>
<dbReference type="PANTHER" id="PTHR20854:SF4">
    <property type="entry name" value="INOSITOL-1-MONOPHOSPHATASE-RELATED"/>
    <property type="match status" value="1"/>
</dbReference>
<evidence type="ECO:0000256" key="2">
    <source>
        <dbReference type="ARBA" id="ARBA00022723"/>
    </source>
</evidence>
<gene>
    <name evidence="5" type="ORF">PINE0816_LOCUS15248</name>
</gene>
<evidence type="ECO:0008006" key="6">
    <source>
        <dbReference type="Google" id="ProtNLM"/>
    </source>
</evidence>
<dbReference type="GO" id="GO:0046854">
    <property type="term" value="P:phosphatidylinositol phosphate biosynthetic process"/>
    <property type="evidence" value="ECO:0007669"/>
    <property type="project" value="InterPro"/>
</dbReference>
<feature type="binding site" evidence="4">
    <location>
        <position position="117"/>
    </location>
    <ligand>
        <name>Mg(2+)</name>
        <dbReference type="ChEBI" id="CHEBI:18420"/>
        <label>1</label>
        <note>catalytic</note>
    </ligand>
</feature>
<evidence type="ECO:0000313" key="5">
    <source>
        <dbReference type="EMBL" id="CAD8419113.1"/>
    </source>
</evidence>
<dbReference type="PRINTS" id="PR00377">
    <property type="entry name" value="IMPHPHTASES"/>
</dbReference>
<dbReference type="InterPro" id="IPR022337">
    <property type="entry name" value="Inositol_monophosphatase_SuhB"/>
</dbReference>
<dbReference type="PRINTS" id="PR01959">
    <property type="entry name" value="SBIMPHPHTASE"/>
</dbReference>
<sequence length="168" mass="17828">MPLCMPSVAVAHKGTVVAGVIYDPHRDELFTAIKGGGAFINEATPIVVGNQKILGDAVIAMGSPPGAESLTMSLKGVNALMPKCRTIRMLGSAALMLAWVACGRLTAYWEYDLSSWDIAAGALLISEAGGKFTNFQDEEFDLRERKICATNGCIHDELLSVLNDAGVN</sequence>
<name>A0A7S0CCD2_9STRA</name>
<dbReference type="InterPro" id="IPR000760">
    <property type="entry name" value="Inositol_monophosphatase-like"/>
</dbReference>
<dbReference type="GO" id="GO:0007165">
    <property type="term" value="P:signal transduction"/>
    <property type="evidence" value="ECO:0007669"/>
    <property type="project" value="TreeGrafter"/>
</dbReference>
<dbReference type="PROSITE" id="PS00630">
    <property type="entry name" value="IMP_2"/>
    <property type="match status" value="1"/>
</dbReference>
<dbReference type="Pfam" id="PF00459">
    <property type="entry name" value="Inositol_P"/>
    <property type="match status" value="1"/>
</dbReference>
<proteinExistence type="inferred from homology"/>
<comment type="similarity">
    <text evidence="1">Belongs to the inositol monophosphatase superfamily.</text>
</comment>
<dbReference type="SUPFAM" id="SSF56655">
    <property type="entry name" value="Carbohydrate phosphatase"/>
    <property type="match status" value="1"/>
</dbReference>